<comment type="caution">
    <text evidence="1">The sequence shown here is derived from an EMBL/GenBank/DDBJ whole genome shotgun (WGS) entry which is preliminary data.</text>
</comment>
<reference evidence="1 2" key="1">
    <citation type="submission" date="2020-08" db="EMBL/GenBank/DDBJ databases">
        <title>Genome public.</title>
        <authorList>
            <person name="Liu C."/>
            <person name="Sun Q."/>
        </authorList>
    </citation>
    <scope>NUCLEOTIDE SEQUENCE [LARGE SCALE GENOMIC DNA]</scope>
    <source>
        <strain evidence="1 2">NSJ-43</strain>
    </source>
</reference>
<sequence>MKKVIAGICLFMILLVGCGEKNNNQVSNEERNANIPEVIKNSYTQIDNNIYDISKLFAVENNNIIRYKVFFDAGMIVIEKKDSGYEIYPINFEEAEFSQENVCKIGRVNSIWQCDKGIATDVLIESRDYYDNTYERSVYELQEDGSIKKSVLGTYDVNEKKNISNTNNYESKYLYYYLCDDEKQIRKYNIETGQDEIVAEMNTLNIRVINNIVHGEEGYSFNGNGLAENTGKGQQTHGLYGQVDNQGNVKEIIFDYNSSEVFTYNGGLIIKNVINPLENPITINEVRSLCSVNLENEVLNMEDNKWIMKYTSVVSENGKYILFSDLNNIKDKDTTTFIIYDIKENKCIYKKDIQKHKNAVMQNINISEKYNGFIYSYFEEGIRKAYFYKF</sequence>
<organism evidence="1 2">
    <name type="scientific">Lachnospira hominis</name>
    <name type="common">ex Liu et al. 2021</name>
    <dbReference type="NCBI Taxonomy" id="2763051"/>
    <lineage>
        <taxon>Bacteria</taxon>
        <taxon>Bacillati</taxon>
        <taxon>Bacillota</taxon>
        <taxon>Clostridia</taxon>
        <taxon>Lachnospirales</taxon>
        <taxon>Lachnospiraceae</taxon>
        <taxon>Lachnospira</taxon>
    </lineage>
</organism>
<gene>
    <name evidence="1" type="ORF">H8S01_05670</name>
</gene>
<evidence type="ECO:0008006" key="3">
    <source>
        <dbReference type="Google" id="ProtNLM"/>
    </source>
</evidence>
<accession>A0ABR7FZ15</accession>
<keyword evidence="2" id="KW-1185">Reference proteome</keyword>
<dbReference type="PROSITE" id="PS51257">
    <property type="entry name" value="PROKAR_LIPOPROTEIN"/>
    <property type="match status" value="1"/>
</dbReference>
<evidence type="ECO:0000313" key="1">
    <source>
        <dbReference type="EMBL" id="MBC5680447.1"/>
    </source>
</evidence>
<dbReference type="Proteomes" id="UP000628463">
    <property type="component" value="Unassembled WGS sequence"/>
</dbReference>
<dbReference type="RefSeq" id="WP_186836488.1">
    <property type="nucleotide sequence ID" value="NZ_JACOPD010000003.1"/>
</dbReference>
<dbReference type="EMBL" id="JACOPD010000003">
    <property type="protein sequence ID" value="MBC5680447.1"/>
    <property type="molecule type" value="Genomic_DNA"/>
</dbReference>
<name>A0ABR7FZ15_9FIRM</name>
<proteinExistence type="predicted"/>
<protein>
    <recommendedName>
        <fullName evidence="3">WG repeat-containing protein</fullName>
    </recommendedName>
</protein>
<evidence type="ECO:0000313" key="2">
    <source>
        <dbReference type="Proteomes" id="UP000628463"/>
    </source>
</evidence>